<evidence type="ECO:0000313" key="1">
    <source>
        <dbReference type="EMBL" id="CAI2366065.1"/>
    </source>
</evidence>
<keyword evidence="2" id="KW-1185">Reference proteome</keyword>
<comment type="caution">
    <text evidence="1">The sequence shown here is derived from an EMBL/GenBank/DDBJ whole genome shotgun (WGS) entry which is preliminary data.</text>
</comment>
<dbReference type="InterPro" id="IPR036047">
    <property type="entry name" value="F-box-like_dom_sf"/>
</dbReference>
<evidence type="ECO:0008006" key="3">
    <source>
        <dbReference type="Google" id="ProtNLM"/>
    </source>
</evidence>
<reference evidence="1" key="1">
    <citation type="submission" date="2023-07" db="EMBL/GenBank/DDBJ databases">
        <authorList>
            <consortium name="AG Swart"/>
            <person name="Singh M."/>
            <person name="Singh A."/>
            <person name="Seah K."/>
            <person name="Emmerich C."/>
        </authorList>
    </citation>
    <scope>NUCLEOTIDE SEQUENCE</scope>
    <source>
        <strain evidence="1">DP1</strain>
    </source>
</reference>
<protein>
    <recommendedName>
        <fullName evidence="3">F-box domain-containing protein</fullName>
    </recommendedName>
</protein>
<dbReference type="Gene3D" id="3.80.10.10">
    <property type="entry name" value="Ribonuclease Inhibitor"/>
    <property type="match status" value="1"/>
</dbReference>
<dbReference type="EMBL" id="CAMPGE010007140">
    <property type="protein sequence ID" value="CAI2366065.1"/>
    <property type="molecule type" value="Genomic_DNA"/>
</dbReference>
<dbReference type="InterPro" id="IPR032675">
    <property type="entry name" value="LRR_dom_sf"/>
</dbReference>
<name>A0AAD1UFS5_EUPCR</name>
<dbReference type="GO" id="GO:0019005">
    <property type="term" value="C:SCF ubiquitin ligase complex"/>
    <property type="evidence" value="ECO:0007669"/>
    <property type="project" value="TreeGrafter"/>
</dbReference>
<dbReference type="GO" id="GO:0031146">
    <property type="term" value="P:SCF-dependent proteasomal ubiquitin-dependent protein catabolic process"/>
    <property type="evidence" value="ECO:0007669"/>
    <property type="project" value="TreeGrafter"/>
</dbReference>
<sequence length="499" mass="58289">MEQKRAKFVLKEGIIYKIYSYFDVYDLVRFGRISKKWRNFLYEIPMPIFENLNLDLTQGLSPYNRKRMKKFLLDQNPEMKEIINRYDDNNEAIEDEFELGPKWRKVQLHLLSQQIYEQVHFCAEIMTKIQVIKSIKINFNNDDLCDDENNFTTTLKCVKYFLTSISKFCKTVERFEVIFLRSNRIERNEQYAEEIKNFLQAISDQETLKESMKVVKFDSYGTEIMVGLISGFKNLEELKIVDCIYLEGDYFPIIKATCLQKLNLSGSHQIESSHIQMLVERNSQTLRSLKLDGENIDGEELTQIIAELKTLEELCIYYGNSASSDLLKVIAKHSQTLKKLVIRKNENFLEQDLVFFFGHKFPKLHTLILDECNNLDTEGVKKIATNCLALRYYSSEWCLKIDPCAIENLILNCESLENLSLSGMKTLDDTVFSKLFAHVKDGKGIVPLKLKEINFKMCNYLSKPVLEQMKEYYPNCTVIDYYGEPVECDDNEASNNSSF</sequence>
<dbReference type="PANTHER" id="PTHR13318">
    <property type="entry name" value="PARTNER OF PAIRED, ISOFORM B-RELATED"/>
    <property type="match status" value="1"/>
</dbReference>
<organism evidence="1 2">
    <name type="scientific">Euplotes crassus</name>
    <dbReference type="NCBI Taxonomy" id="5936"/>
    <lineage>
        <taxon>Eukaryota</taxon>
        <taxon>Sar</taxon>
        <taxon>Alveolata</taxon>
        <taxon>Ciliophora</taxon>
        <taxon>Intramacronucleata</taxon>
        <taxon>Spirotrichea</taxon>
        <taxon>Hypotrichia</taxon>
        <taxon>Euplotida</taxon>
        <taxon>Euplotidae</taxon>
        <taxon>Moneuplotes</taxon>
    </lineage>
</organism>
<proteinExistence type="predicted"/>
<evidence type="ECO:0000313" key="2">
    <source>
        <dbReference type="Proteomes" id="UP001295684"/>
    </source>
</evidence>
<dbReference type="SUPFAM" id="SSF81383">
    <property type="entry name" value="F-box domain"/>
    <property type="match status" value="1"/>
</dbReference>
<dbReference type="SUPFAM" id="SSF52047">
    <property type="entry name" value="RNI-like"/>
    <property type="match status" value="1"/>
</dbReference>
<dbReference type="Proteomes" id="UP001295684">
    <property type="component" value="Unassembled WGS sequence"/>
</dbReference>
<accession>A0AAD1UFS5</accession>
<dbReference type="AlphaFoldDB" id="A0AAD1UFS5"/>
<gene>
    <name evidence="1" type="ORF">ECRASSUSDP1_LOCUS7336</name>
</gene>